<dbReference type="InterPro" id="IPR036174">
    <property type="entry name" value="Znf_Sec23_Sec24_sf"/>
</dbReference>
<dbReference type="OrthoDB" id="2056249at2"/>
<dbReference type="EMBL" id="VYRZ01000003">
    <property type="protein sequence ID" value="KAA9085423.1"/>
    <property type="molecule type" value="Genomic_DNA"/>
</dbReference>
<name>A0A5J5IP74_9MICO</name>
<dbReference type="GO" id="GO:0006888">
    <property type="term" value="P:endoplasmic reticulum to Golgi vesicle-mediated transport"/>
    <property type="evidence" value="ECO:0007669"/>
    <property type="project" value="InterPro"/>
</dbReference>
<dbReference type="GO" id="GO:0006886">
    <property type="term" value="P:intracellular protein transport"/>
    <property type="evidence" value="ECO:0007669"/>
    <property type="project" value="InterPro"/>
</dbReference>
<organism evidence="2 3">
    <name type="scientific">Microbacterium radiodurans</name>
    <dbReference type="NCBI Taxonomy" id="661398"/>
    <lineage>
        <taxon>Bacteria</taxon>
        <taxon>Bacillati</taxon>
        <taxon>Actinomycetota</taxon>
        <taxon>Actinomycetes</taxon>
        <taxon>Micrococcales</taxon>
        <taxon>Microbacteriaceae</taxon>
        <taxon>Microbacterium</taxon>
    </lineage>
</organism>
<evidence type="ECO:0000313" key="3">
    <source>
        <dbReference type="Proteomes" id="UP000327039"/>
    </source>
</evidence>
<gene>
    <name evidence="2" type="ORF">F6B42_13245</name>
</gene>
<reference evidence="3" key="1">
    <citation type="submission" date="2019-09" db="EMBL/GenBank/DDBJ databases">
        <title>Mumia zhuanghuii sp. nov. isolated from the intestinal contents of plateau pika (Ochotona curzoniae) in the Qinghai-Tibet plateau of China.</title>
        <authorList>
            <person name="Tian Z."/>
        </authorList>
    </citation>
    <scope>NUCLEOTIDE SEQUENCE [LARGE SCALE GENOMIC DNA]</scope>
    <source>
        <strain evidence="3">DSM 25564</strain>
    </source>
</reference>
<accession>A0A5J5IP74</accession>
<dbReference type="Pfam" id="PF04810">
    <property type="entry name" value="zf-Sec23_Sec24"/>
    <property type="match status" value="1"/>
</dbReference>
<protein>
    <submittedName>
        <fullName evidence="2">Sec23/Sec24 zinc finger-containing protein</fullName>
    </submittedName>
</protein>
<evidence type="ECO:0000259" key="1">
    <source>
        <dbReference type="Pfam" id="PF04810"/>
    </source>
</evidence>
<evidence type="ECO:0000313" key="2">
    <source>
        <dbReference type="EMBL" id="KAA9085423.1"/>
    </source>
</evidence>
<sequence>MARFDDVDWFCDRCNSHLNYQLGFDDNKYTWKCAQCSHKNSISRDNIYATEQDFRTGGDPIGY</sequence>
<feature type="domain" description="Zinc finger Sec23/Sec24-type" evidence="1">
    <location>
        <begin position="11"/>
        <end position="43"/>
    </location>
</feature>
<proteinExistence type="predicted"/>
<dbReference type="SUPFAM" id="SSF82919">
    <property type="entry name" value="Zn-finger domain of Sec23/24"/>
    <property type="match status" value="1"/>
</dbReference>
<dbReference type="AlphaFoldDB" id="A0A5J5IP74"/>
<dbReference type="Gene3D" id="2.30.30.380">
    <property type="entry name" value="Zn-finger domain of Sec23/24"/>
    <property type="match status" value="1"/>
</dbReference>
<dbReference type="GO" id="GO:0008270">
    <property type="term" value="F:zinc ion binding"/>
    <property type="evidence" value="ECO:0007669"/>
    <property type="project" value="InterPro"/>
</dbReference>
<dbReference type="Proteomes" id="UP000327039">
    <property type="component" value="Unassembled WGS sequence"/>
</dbReference>
<keyword evidence="3" id="KW-1185">Reference proteome</keyword>
<comment type="caution">
    <text evidence="2">The sequence shown here is derived from an EMBL/GenBank/DDBJ whole genome shotgun (WGS) entry which is preliminary data.</text>
</comment>
<dbReference type="GO" id="GO:0030127">
    <property type="term" value="C:COPII vesicle coat"/>
    <property type="evidence" value="ECO:0007669"/>
    <property type="project" value="InterPro"/>
</dbReference>
<dbReference type="InterPro" id="IPR006895">
    <property type="entry name" value="Znf_Sec23_Sec24"/>
</dbReference>